<evidence type="ECO:0000256" key="4">
    <source>
        <dbReference type="ARBA" id="ARBA00022490"/>
    </source>
</evidence>
<dbReference type="Proteomes" id="UP000077521">
    <property type="component" value="Unassembled WGS sequence"/>
</dbReference>
<protein>
    <submittedName>
        <fullName evidence="10">Uncharacterized protein</fullName>
    </submittedName>
</protein>
<proteinExistence type="inferred from homology"/>
<comment type="caution">
    <text evidence="10">The sequence shown here is derived from an EMBL/GenBank/DDBJ whole genome shotgun (WGS) entry which is preliminary data.</text>
</comment>
<evidence type="ECO:0000256" key="8">
    <source>
        <dbReference type="ARBA" id="ARBA00023242"/>
    </source>
</evidence>
<accession>A0A8T8STZ7</accession>
<dbReference type="Pfam" id="PF08528">
    <property type="entry name" value="Whi5"/>
    <property type="match status" value="1"/>
</dbReference>
<evidence type="ECO:0000313" key="11">
    <source>
        <dbReference type="Proteomes" id="UP000077521"/>
    </source>
</evidence>
<keyword evidence="4" id="KW-0963">Cytoplasm</keyword>
<feature type="region of interest" description="Disordered" evidence="9">
    <location>
        <begin position="294"/>
        <end position="365"/>
    </location>
</feature>
<name>A0A8T8STZ7_9BASI</name>
<comment type="subcellular location">
    <subcellularLocation>
        <location evidence="2">Cytoplasm</location>
    </subcellularLocation>
    <subcellularLocation>
        <location evidence="1">Nucleus</location>
    </subcellularLocation>
</comment>
<feature type="compositionally biased region" description="Low complexity" evidence="9">
    <location>
        <begin position="105"/>
        <end position="116"/>
    </location>
</feature>
<dbReference type="AlphaFoldDB" id="A0A8T8STZ7"/>
<dbReference type="EMBL" id="LWDF02000407">
    <property type="protein sequence ID" value="KAE8249127.1"/>
    <property type="molecule type" value="Genomic_DNA"/>
</dbReference>
<feature type="region of interest" description="Disordered" evidence="9">
    <location>
        <begin position="396"/>
        <end position="437"/>
    </location>
</feature>
<feature type="compositionally biased region" description="Low complexity" evidence="9">
    <location>
        <begin position="397"/>
        <end position="419"/>
    </location>
</feature>
<feature type="compositionally biased region" description="Polar residues" evidence="9">
    <location>
        <begin position="355"/>
        <end position="365"/>
    </location>
</feature>
<feature type="compositionally biased region" description="Low complexity" evidence="9">
    <location>
        <begin position="25"/>
        <end position="43"/>
    </location>
</feature>
<sequence>MMQANFASSSSSSHAGAHPTAQYPQQQQQQQSMSNQQQQQQQQPSRSRTSKRAANISSSDSGSGISTATFSLPPFNAPSHSSYQSAPASAPSSTVPGSLPPPLLDPSSSSAAASGSTAQPLLESHHLQPQPQYRTSAATAQRKLVAAQRARLTALSKNLTTRLQYASFKVENGWTGQSLSEVENLYYRTVMTSRLRGRGSLETSVDRAGVVAESSATGSARRRKAPSSNAAGKRKARDTTDAATSANAGPSSTTDISPTASSVTTSPQYSAGVQASSVPASPAWPVPLGPTIATASLGSHPNPRTHIHTVATGSPPQKRPRYSKGHGANEGMSGAGGGGAGAGGGGSGHHPGKSPTSPLKLSNASLGGGKQDLFTAHGLVTPPSFLGTALFPKDQHQQLQGLQNPQSQHPQQQQQQQQQRRPSIPHAMQVSQQQQQPNVRMQLLPSAQVNGHPQHFHPTPPLSEQLMSPVPPPALLPPATVPSQSRPPIAEQRRTPPREGIPVSATTPVLPSSSRPRRPEGTPTLLSNSTSKVYAPMGGSGGAMGPPPILMPIQHAQARGDGMGTNTVSAAAAAAAMATVLAEQSGLGR</sequence>
<feature type="compositionally biased region" description="Low complexity" evidence="9">
    <location>
        <begin position="56"/>
        <end position="66"/>
    </location>
</feature>
<evidence type="ECO:0000256" key="9">
    <source>
        <dbReference type="SAM" id="MobiDB-lite"/>
    </source>
</evidence>
<evidence type="ECO:0000256" key="3">
    <source>
        <dbReference type="ARBA" id="ARBA00006922"/>
    </source>
</evidence>
<evidence type="ECO:0000256" key="6">
    <source>
        <dbReference type="ARBA" id="ARBA00023015"/>
    </source>
</evidence>
<evidence type="ECO:0000256" key="1">
    <source>
        <dbReference type="ARBA" id="ARBA00004123"/>
    </source>
</evidence>
<organism evidence="10 11">
    <name type="scientific">Tilletia indica</name>
    <dbReference type="NCBI Taxonomy" id="43049"/>
    <lineage>
        <taxon>Eukaryota</taxon>
        <taxon>Fungi</taxon>
        <taxon>Dikarya</taxon>
        <taxon>Basidiomycota</taxon>
        <taxon>Ustilaginomycotina</taxon>
        <taxon>Exobasidiomycetes</taxon>
        <taxon>Tilletiales</taxon>
        <taxon>Tilletiaceae</taxon>
        <taxon>Tilletia</taxon>
    </lineage>
</organism>
<dbReference type="GO" id="GO:0033309">
    <property type="term" value="C:SBF transcription complex"/>
    <property type="evidence" value="ECO:0007669"/>
    <property type="project" value="TreeGrafter"/>
</dbReference>
<dbReference type="GO" id="GO:0000082">
    <property type="term" value="P:G1/S transition of mitotic cell cycle"/>
    <property type="evidence" value="ECO:0007669"/>
    <property type="project" value="InterPro"/>
</dbReference>
<dbReference type="GO" id="GO:0003712">
    <property type="term" value="F:transcription coregulator activity"/>
    <property type="evidence" value="ECO:0007669"/>
    <property type="project" value="TreeGrafter"/>
</dbReference>
<reference evidence="10" key="2">
    <citation type="journal article" date="2019" name="IMA Fungus">
        <title>Genome sequencing and comparison of five Tilletia species to identify candidate genes for the detection of regulated species infecting wheat.</title>
        <authorList>
            <person name="Nguyen H.D.T."/>
            <person name="Sultana T."/>
            <person name="Kesanakurti P."/>
            <person name="Hambleton S."/>
        </authorList>
    </citation>
    <scope>NUCLEOTIDE SEQUENCE</scope>
    <source>
        <strain evidence="10">DAOMC 236416</strain>
    </source>
</reference>
<feature type="region of interest" description="Disordered" evidence="9">
    <location>
        <begin position="200"/>
        <end position="268"/>
    </location>
</feature>
<keyword evidence="6" id="KW-0805">Transcription regulation</keyword>
<keyword evidence="8" id="KW-0539">Nucleus</keyword>
<reference evidence="10" key="1">
    <citation type="submission" date="2016-04" db="EMBL/GenBank/DDBJ databases">
        <authorList>
            <person name="Nguyen H.D."/>
            <person name="Samba Siva P."/>
            <person name="Cullis J."/>
            <person name="Levesque C.A."/>
            <person name="Hambleton S."/>
        </authorList>
    </citation>
    <scope>NUCLEOTIDE SEQUENCE</scope>
    <source>
        <strain evidence="10">DAOMC 236416</strain>
    </source>
</reference>
<evidence type="ECO:0000256" key="5">
    <source>
        <dbReference type="ARBA" id="ARBA00022491"/>
    </source>
</evidence>
<dbReference type="PANTHER" id="PTHR28246">
    <property type="entry name" value="G1-SPECIFIC TRANSCRIPTIONAL REPRESSOR WHI5-RELATED"/>
    <property type="match status" value="1"/>
</dbReference>
<evidence type="ECO:0000256" key="2">
    <source>
        <dbReference type="ARBA" id="ARBA00004496"/>
    </source>
</evidence>
<feature type="region of interest" description="Disordered" evidence="9">
    <location>
        <begin position="1"/>
        <end position="120"/>
    </location>
</feature>
<feature type="region of interest" description="Disordered" evidence="9">
    <location>
        <begin position="449"/>
        <end position="532"/>
    </location>
</feature>
<gene>
    <name evidence="10" type="ORF">A4X13_0g5327</name>
</gene>
<dbReference type="PANTHER" id="PTHR28246:SF1">
    <property type="entry name" value="G1-SPECIFIC TRANSCRIPTIONAL REPRESSOR WHI5-RELATED"/>
    <property type="match status" value="1"/>
</dbReference>
<dbReference type="GO" id="GO:0005737">
    <property type="term" value="C:cytoplasm"/>
    <property type="evidence" value="ECO:0007669"/>
    <property type="project" value="UniProtKB-SubCell"/>
</dbReference>
<feature type="compositionally biased region" description="Pro residues" evidence="9">
    <location>
        <begin position="469"/>
        <end position="480"/>
    </location>
</feature>
<feature type="compositionally biased region" description="Low complexity" evidence="9">
    <location>
        <begin position="77"/>
        <end position="97"/>
    </location>
</feature>
<feature type="compositionally biased region" description="Gly residues" evidence="9">
    <location>
        <begin position="333"/>
        <end position="349"/>
    </location>
</feature>
<evidence type="ECO:0000256" key="7">
    <source>
        <dbReference type="ARBA" id="ARBA00023163"/>
    </source>
</evidence>
<dbReference type="InterPro" id="IPR013734">
    <property type="entry name" value="TF_Nrm1/Whi5"/>
</dbReference>
<keyword evidence="7" id="KW-0804">Transcription</keyword>
<feature type="compositionally biased region" description="Polar residues" evidence="9">
    <location>
        <begin position="241"/>
        <end position="268"/>
    </location>
</feature>
<keyword evidence="11" id="KW-1185">Reference proteome</keyword>
<evidence type="ECO:0000313" key="10">
    <source>
        <dbReference type="EMBL" id="KAE8249127.1"/>
    </source>
</evidence>
<dbReference type="InterPro" id="IPR039198">
    <property type="entry name" value="Srl3/Whi5"/>
</dbReference>
<keyword evidence="5" id="KW-0678">Repressor</keyword>
<comment type="similarity">
    <text evidence="3">Belongs to the WHI5/NRM1 family.</text>
</comment>